<evidence type="ECO:0000256" key="1">
    <source>
        <dbReference type="ARBA" id="ARBA00023002"/>
    </source>
</evidence>
<accession>A0A318A1A2</accession>
<evidence type="ECO:0000313" key="3">
    <source>
        <dbReference type="EMBL" id="PXA72062.1"/>
    </source>
</evidence>
<dbReference type="Pfam" id="PF00248">
    <property type="entry name" value="Aldo_ket_red"/>
    <property type="match status" value="1"/>
</dbReference>
<dbReference type="InterPro" id="IPR023210">
    <property type="entry name" value="NADP_OxRdtase_dom"/>
</dbReference>
<reference evidence="3 4" key="1">
    <citation type="submission" date="2018-05" db="EMBL/GenBank/DDBJ databases">
        <title>Genetic diversity of glacier-inhabiting Cryobacterium bacteria in China and description of Cryobacterium mengkeensis sp. nov. and Arthrobacter glacialis sp. nov.</title>
        <authorList>
            <person name="Liu Q."/>
            <person name="Xin Y.-H."/>
        </authorList>
    </citation>
    <scope>NUCLEOTIDE SEQUENCE [LARGE SCALE GENOMIC DNA]</scope>
    <source>
        <strain evidence="3 4">SK-1</strain>
    </source>
</reference>
<dbReference type="PANTHER" id="PTHR43625:SF40">
    <property type="entry name" value="ALDO-KETO REDUCTASE YAKC [NADP(+)]"/>
    <property type="match status" value="1"/>
</dbReference>
<dbReference type="InterPro" id="IPR050791">
    <property type="entry name" value="Aldo-Keto_reductase"/>
</dbReference>
<dbReference type="Proteomes" id="UP000246722">
    <property type="component" value="Unassembled WGS sequence"/>
</dbReference>
<proteinExistence type="predicted"/>
<keyword evidence="4" id="KW-1185">Reference proteome</keyword>
<dbReference type="Gene3D" id="3.20.20.100">
    <property type="entry name" value="NADP-dependent oxidoreductase domain"/>
    <property type="match status" value="1"/>
</dbReference>
<sequence length="312" mass="33227">MQKRSLGQQGFSSSAIAYGAMGTAIGYGPSDDTASITAIRHAHDLGVTHFDTAEMYGWGTGEKLLGTALAPIRDEVTIATKFGFTPTFARNSAPDHIRAVVDTSLRNLGTDHIDVLYQHAPDPAVPIEDVVGVMAELVAAGKVSYLGLSNTDPDSIRRAHVVHPISVMQSEYSIFSRDSEALLPTLTELGIGLVAYSPLARGFLTGGVKPRDHYDVGDFRQGVGWWAPENFATNMTMVTRLTDLATGKNTTLAGLALAWLLALKDDIVPIPGSRNATRVAENIAAADVVLTDDDLARIQEIVPTGAIGDRGM</sequence>
<protein>
    <submittedName>
        <fullName evidence="3">Aldo/keto reductase</fullName>
    </submittedName>
</protein>
<evidence type="ECO:0000259" key="2">
    <source>
        <dbReference type="Pfam" id="PF00248"/>
    </source>
</evidence>
<dbReference type="SUPFAM" id="SSF51430">
    <property type="entry name" value="NAD(P)-linked oxidoreductase"/>
    <property type="match status" value="1"/>
</dbReference>
<dbReference type="OrthoDB" id="9768793at2"/>
<evidence type="ECO:0000313" key="4">
    <source>
        <dbReference type="Proteomes" id="UP000246722"/>
    </source>
</evidence>
<dbReference type="PANTHER" id="PTHR43625">
    <property type="entry name" value="AFLATOXIN B1 ALDEHYDE REDUCTASE"/>
    <property type="match status" value="1"/>
</dbReference>
<dbReference type="GO" id="GO:0016491">
    <property type="term" value="F:oxidoreductase activity"/>
    <property type="evidence" value="ECO:0007669"/>
    <property type="project" value="UniProtKB-KW"/>
</dbReference>
<dbReference type="AlphaFoldDB" id="A0A318A1A2"/>
<gene>
    <name evidence="3" type="ORF">CTB96_03935</name>
</gene>
<comment type="caution">
    <text evidence="3">The sequence shown here is derived from an EMBL/GenBank/DDBJ whole genome shotgun (WGS) entry which is preliminary data.</text>
</comment>
<feature type="domain" description="NADP-dependent oxidoreductase" evidence="2">
    <location>
        <begin position="16"/>
        <end position="301"/>
    </location>
</feature>
<name>A0A318A1A2_9MICO</name>
<dbReference type="InterPro" id="IPR036812">
    <property type="entry name" value="NAD(P)_OxRdtase_dom_sf"/>
</dbReference>
<dbReference type="RefSeq" id="WP_110125585.1">
    <property type="nucleotide sequence ID" value="NZ_QHLY01000005.1"/>
</dbReference>
<dbReference type="EMBL" id="QHLY01000005">
    <property type="protein sequence ID" value="PXA72062.1"/>
    <property type="molecule type" value="Genomic_DNA"/>
</dbReference>
<keyword evidence="1" id="KW-0560">Oxidoreductase</keyword>
<organism evidence="3 4">
    <name type="scientific">Cryobacterium arcticum</name>
    <dbReference type="NCBI Taxonomy" id="670052"/>
    <lineage>
        <taxon>Bacteria</taxon>
        <taxon>Bacillati</taxon>
        <taxon>Actinomycetota</taxon>
        <taxon>Actinomycetes</taxon>
        <taxon>Micrococcales</taxon>
        <taxon>Microbacteriaceae</taxon>
        <taxon>Cryobacterium</taxon>
    </lineage>
</organism>
<dbReference type="GO" id="GO:0005737">
    <property type="term" value="C:cytoplasm"/>
    <property type="evidence" value="ECO:0007669"/>
    <property type="project" value="TreeGrafter"/>
</dbReference>